<dbReference type="VEuPathDB" id="FungiDB:RhiirFUN_017816"/>
<dbReference type="VEuPathDB" id="FungiDB:RhiirA1_474914"/>
<evidence type="ECO:0000313" key="2">
    <source>
        <dbReference type="EMBL" id="PKY55071.1"/>
    </source>
</evidence>
<protein>
    <submittedName>
        <fullName evidence="2">Uncharacterized protein</fullName>
    </submittedName>
</protein>
<evidence type="ECO:0000313" key="3">
    <source>
        <dbReference type="Proteomes" id="UP000234323"/>
    </source>
</evidence>
<organism evidence="2 3">
    <name type="scientific">Rhizophagus irregularis</name>
    <dbReference type="NCBI Taxonomy" id="588596"/>
    <lineage>
        <taxon>Eukaryota</taxon>
        <taxon>Fungi</taxon>
        <taxon>Fungi incertae sedis</taxon>
        <taxon>Mucoromycota</taxon>
        <taxon>Glomeromycotina</taxon>
        <taxon>Glomeromycetes</taxon>
        <taxon>Glomerales</taxon>
        <taxon>Glomeraceae</taxon>
        <taxon>Rhizophagus</taxon>
    </lineage>
</organism>
<feature type="region of interest" description="Disordered" evidence="1">
    <location>
        <begin position="71"/>
        <end position="91"/>
    </location>
</feature>
<gene>
    <name evidence="2" type="ORF">RhiirA4_427235</name>
</gene>
<dbReference type="EMBL" id="LLXI01001766">
    <property type="protein sequence ID" value="PKY55071.1"/>
    <property type="molecule type" value="Genomic_DNA"/>
</dbReference>
<sequence length="115" mass="13721">IGTLHISFKKVSVKPFHVSAKPFMYRRDPSLWIGIGWDLWSNIGWRGPLDGIGWDFWIEERTNKQERLPPRLFSSKQEPDEAVPKIKKNKKKETNQKNYYVKILYFETIPFQKLI</sequence>
<feature type="non-terminal residue" evidence="2">
    <location>
        <position position="1"/>
    </location>
</feature>
<dbReference type="Proteomes" id="UP000234323">
    <property type="component" value="Unassembled WGS sequence"/>
</dbReference>
<dbReference type="AlphaFoldDB" id="A0A2I1H866"/>
<name>A0A2I1H866_9GLOM</name>
<accession>A0A2I1H866</accession>
<proteinExistence type="predicted"/>
<evidence type="ECO:0000256" key="1">
    <source>
        <dbReference type="SAM" id="MobiDB-lite"/>
    </source>
</evidence>
<comment type="caution">
    <text evidence="2">The sequence shown here is derived from an EMBL/GenBank/DDBJ whole genome shotgun (WGS) entry which is preliminary data.</text>
</comment>
<keyword evidence="3" id="KW-1185">Reference proteome</keyword>
<reference evidence="2 3" key="1">
    <citation type="submission" date="2015-10" db="EMBL/GenBank/DDBJ databases">
        <title>Genome analyses suggest a sexual origin of heterokaryosis in a supposedly ancient asexual fungus.</title>
        <authorList>
            <person name="Ropars J."/>
            <person name="Sedzielewska K."/>
            <person name="Noel J."/>
            <person name="Charron P."/>
            <person name="Farinelli L."/>
            <person name="Marton T."/>
            <person name="Kruger M."/>
            <person name="Pelin A."/>
            <person name="Brachmann A."/>
            <person name="Corradi N."/>
        </authorList>
    </citation>
    <scope>NUCLEOTIDE SEQUENCE [LARGE SCALE GENOMIC DNA]</scope>
    <source>
        <strain evidence="2 3">A4</strain>
    </source>
</reference>